<dbReference type="EMBL" id="JAFMNX010000002">
    <property type="protein sequence ID" value="MBS9720734.1"/>
    <property type="molecule type" value="Genomic_DNA"/>
</dbReference>
<keyword evidence="4" id="KW-1185">Reference proteome</keyword>
<dbReference type="Proteomes" id="UP001297272">
    <property type="component" value="Unassembled WGS sequence"/>
</dbReference>
<organism evidence="3 4">
    <name type="scientific">Tianweitania aestuarii</name>
    <dbReference type="NCBI Taxonomy" id="2814886"/>
    <lineage>
        <taxon>Bacteria</taxon>
        <taxon>Pseudomonadati</taxon>
        <taxon>Pseudomonadota</taxon>
        <taxon>Alphaproteobacteria</taxon>
        <taxon>Hyphomicrobiales</taxon>
        <taxon>Phyllobacteriaceae</taxon>
        <taxon>Tianweitania</taxon>
    </lineage>
</organism>
<dbReference type="InterPro" id="IPR021293">
    <property type="entry name" value="DUF2865"/>
</dbReference>
<evidence type="ECO:0000313" key="3">
    <source>
        <dbReference type="EMBL" id="MBS9720734.1"/>
    </source>
</evidence>
<proteinExistence type="predicted"/>
<evidence type="ECO:0000256" key="1">
    <source>
        <dbReference type="SAM" id="Coils"/>
    </source>
</evidence>
<feature type="region of interest" description="Disordered" evidence="2">
    <location>
        <begin position="128"/>
        <end position="150"/>
    </location>
</feature>
<sequence length="361" mass="39247">MAVLLLTASLVPDQAAAASSRLCRQLEAELASTGQGNRSSAAMRQYDRAIAEQERQLSRTEAEWQRAECDYGYGGRTARLCRQIENTLTRMERNYAELQRERARLGLGSSRNGSVERQRIQRAIDDAGCNAPAPQPKPQQVAVPRASQPDTAQERLRTLCVRMSDGYFFPMSYGVTRDDFAREAKNCQATCPSTEMRLYYHKVPDQAAADMVSADNNEPYSALPTANLYRNQPQSGASACAPAAPKATIASVPDQPVSETPKENTSAPATTSVSPVPPATTSPSIRVLPDQSTPQEPEKASEPAKQEPEKREAALPKRPPDPAPARSMSEDDKRVRVVGPTFLPAQEGAIDLRAPGQKSAP</sequence>
<feature type="compositionally biased region" description="Low complexity" evidence="2">
    <location>
        <begin position="265"/>
        <end position="274"/>
    </location>
</feature>
<reference evidence="3 4" key="1">
    <citation type="submission" date="2021-03" db="EMBL/GenBank/DDBJ databases">
        <title>Tianweitania aestuarii sp. nov., isolated from a tidal flat.</title>
        <authorList>
            <person name="Park S."/>
            <person name="Yoon J.-H."/>
        </authorList>
    </citation>
    <scope>NUCLEOTIDE SEQUENCE [LARGE SCALE GENOMIC DNA]</scope>
    <source>
        <strain evidence="3 4">BSSL-BM11</strain>
    </source>
</reference>
<protein>
    <submittedName>
        <fullName evidence="3">DUF2865 domain-containing protein</fullName>
    </submittedName>
</protein>
<feature type="compositionally biased region" description="Basic and acidic residues" evidence="2">
    <location>
        <begin position="296"/>
        <end position="320"/>
    </location>
</feature>
<evidence type="ECO:0000256" key="2">
    <source>
        <dbReference type="SAM" id="MobiDB-lite"/>
    </source>
</evidence>
<dbReference type="RefSeq" id="WP_213984399.1">
    <property type="nucleotide sequence ID" value="NZ_JAFMNX010000002.1"/>
</dbReference>
<evidence type="ECO:0000313" key="4">
    <source>
        <dbReference type="Proteomes" id="UP001297272"/>
    </source>
</evidence>
<comment type="caution">
    <text evidence="3">The sequence shown here is derived from an EMBL/GenBank/DDBJ whole genome shotgun (WGS) entry which is preliminary data.</text>
</comment>
<feature type="region of interest" description="Disordered" evidence="2">
    <location>
        <begin position="252"/>
        <end position="361"/>
    </location>
</feature>
<accession>A0ABS5RX00</accession>
<name>A0ABS5RX00_9HYPH</name>
<keyword evidence="1" id="KW-0175">Coiled coil</keyword>
<gene>
    <name evidence="3" type="ORF">JYU29_08550</name>
</gene>
<dbReference type="Pfam" id="PF11064">
    <property type="entry name" value="DUF2865"/>
    <property type="match status" value="1"/>
</dbReference>
<feature type="coiled-coil region" evidence="1">
    <location>
        <begin position="43"/>
        <end position="108"/>
    </location>
</feature>